<accession>A0A0A9BFH8</accession>
<reference evidence="1" key="1">
    <citation type="submission" date="2014-09" db="EMBL/GenBank/DDBJ databases">
        <authorList>
            <person name="Magalhaes I.L.F."/>
            <person name="Oliveira U."/>
            <person name="Santos F.R."/>
            <person name="Vidigal T.H.D.A."/>
            <person name="Brescovit A.D."/>
            <person name="Santos A.J."/>
        </authorList>
    </citation>
    <scope>NUCLEOTIDE SEQUENCE</scope>
    <source>
        <tissue evidence="1">Shoot tissue taken approximately 20 cm above the soil surface</tissue>
    </source>
</reference>
<evidence type="ECO:0000313" key="1">
    <source>
        <dbReference type="EMBL" id="JAD62719.1"/>
    </source>
</evidence>
<proteinExistence type="predicted"/>
<dbReference type="EMBL" id="GBRH01235176">
    <property type="protein sequence ID" value="JAD62719.1"/>
    <property type="molecule type" value="Transcribed_RNA"/>
</dbReference>
<name>A0A0A9BFH8_ARUDO</name>
<organism evidence="1">
    <name type="scientific">Arundo donax</name>
    <name type="common">Giant reed</name>
    <name type="synonym">Donax arundinaceus</name>
    <dbReference type="NCBI Taxonomy" id="35708"/>
    <lineage>
        <taxon>Eukaryota</taxon>
        <taxon>Viridiplantae</taxon>
        <taxon>Streptophyta</taxon>
        <taxon>Embryophyta</taxon>
        <taxon>Tracheophyta</taxon>
        <taxon>Spermatophyta</taxon>
        <taxon>Magnoliopsida</taxon>
        <taxon>Liliopsida</taxon>
        <taxon>Poales</taxon>
        <taxon>Poaceae</taxon>
        <taxon>PACMAD clade</taxon>
        <taxon>Arundinoideae</taxon>
        <taxon>Arundineae</taxon>
        <taxon>Arundo</taxon>
    </lineage>
</organism>
<protein>
    <submittedName>
        <fullName evidence="1">Uncharacterized protein</fullName>
    </submittedName>
</protein>
<dbReference type="AlphaFoldDB" id="A0A0A9BFH8"/>
<reference evidence="1" key="2">
    <citation type="journal article" date="2015" name="Data Brief">
        <title>Shoot transcriptome of the giant reed, Arundo donax.</title>
        <authorList>
            <person name="Barrero R.A."/>
            <person name="Guerrero F.D."/>
            <person name="Moolhuijzen P."/>
            <person name="Goolsby J.A."/>
            <person name="Tidwell J."/>
            <person name="Bellgard S.E."/>
            <person name="Bellgard M.I."/>
        </authorList>
    </citation>
    <scope>NUCLEOTIDE SEQUENCE</scope>
    <source>
        <tissue evidence="1">Shoot tissue taken approximately 20 cm above the soil surface</tissue>
    </source>
</reference>
<sequence length="58" mass="6776">MGLWQEPEIFWEERRSCTFPKELEVVRVKGFTGTNLAADFLKFILSVKTILEEARSDL</sequence>